<dbReference type="PANTHER" id="PTHR48106:SF2">
    <property type="entry name" value="ZN2+-BINDING DEHYDROGENASE"/>
    <property type="match status" value="1"/>
</dbReference>
<reference evidence="4 5" key="1">
    <citation type="submission" date="2023-09" db="EMBL/GenBank/DDBJ databases">
        <title>Pangenome analysis of Batrachochytrium dendrobatidis and related Chytrids.</title>
        <authorList>
            <person name="Yacoub M.N."/>
            <person name="Stajich J.E."/>
            <person name="James T.Y."/>
        </authorList>
    </citation>
    <scope>NUCLEOTIDE SEQUENCE [LARGE SCALE GENOMIC DNA]</scope>
    <source>
        <strain evidence="4 5">JEL0888</strain>
    </source>
</reference>
<sequence>MSGKAVILNSFGAPNAVLQVVSAPRPTPGPKQVLVHVKLRPVNPADLFSVMGAYPGFAPKTFPATPGLEGYGVVAEVGAGVTRVKVGQRVSPFFDTISGHGSWQEFIVIDEQALALVPDNVSDESAAQLIVNPVTVVLMLKELKIPKGEFLLQSAAGSTLGRQVIQVAAAQGIKTINLVRRSAQIDELKALGADIVVSTEGLETADAIAKAILAATGGKHAYGAIECVGGVTTAAITMSVRHGGFVLVYGAMVGMEGTVHVPSFIFRDVTYKGFWLGSELARMTNQQIQAVTSEVFELMSKGIMVPNSGEIFPLDKVVEAVIKSNAAARGGKILLGN</sequence>
<dbReference type="SUPFAM" id="SSF51735">
    <property type="entry name" value="NAD(P)-binding Rossmann-fold domains"/>
    <property type="match status" value="1"/>
</dbReference>
<gene>
    <name evidence="4" type="ORF">HK105_204611</name>
</gene>
<proteinExistence type="predicted"/>
<evidence type="ECO:0000313" key="5">
    <source>
        <dbReference type="Proteomes" id="UP001527925"/>
    </source>
</evidence>
<dbReference type="SUPFAM" id="SSF50129">
    <property type="entry name" value="GroES-like"/>
    <property type="match status" value="1"/>
</dbReference>
<comment type="caution">
    <text evidence="4">The sequence shown here is derived from an EMBL/GenBank/DDBJ whole genome shotgun (WGS) entry which is preliminary data.</text>
</comment>
<dbReference type="InterPro" id="IPR020843">
    <property type="entry name" value="ER"/>
</dbReference>
<dbReference type="SMART" id="SM00829">
    <property type="entry name" value="PKS_ER"/>
    <property type="match status" value="1"/>
</dbReference>
<keyword evidence="1" id="KW-0521">NADP</keyword>
<dbReference type="EMBL" id="JADGIZ020000020">
    <property type="protein sequence ID" value="KAL2915907.1"/>
    <property type="molecule type" value="Genomic_DNA"/>
</dbReference>
<dbReference type="Pfam" id="PF08240">
    <property type="entry name" value="ADH_N"/>
    <property type="match status" value="1"/>
</dbReference>
<dbReference type="InterPro" id="IPR036291">
    <property type="entry name" value="NAD(P)-bd_dom_sf"/>
</dbReference>
<protein>
    <recommendedName>
        <fullName evidence="3">Enoyl reductase (ER) domain-containing protein</fullName>
    </recommendedName>
</protein>
<dbReference type="InterPro" id="IPR011032">
    <property type="entry name" value="GroES-like_sf"/>
</dbReference>
<keyword evidence="2" id="KW-0560">Oxidoreductase</keyword>
<dbReference type="CDD" id="cd05282">
    <property type="entry name" value="ETR_like"/>
    <property type="match status" value="1"/>
</dbReference>
<name>A0ABR4N8P5_9FUNG</name>
<dbReference type="InterPro" id="IPR013149">
    <property type="entry name" value="ADH-like_C"/>
</dbReference>
<dbReference type="Proteomes" id="UP001527925">
    <property type="component" value="Unassembled WGS sequence"/>
</dbReference>
<keyword evidence="5" id="KW-1185">Reference proteome</keyword>
<evidence type="ECO:0000256" key="1">
    <source>
        <dbReference type="ARBA" id="ARBA00022857"/>
    </source>
</evidence>
<dbReference type="InterPro" id="IPR013154">
    <property type="entry name" value="ADH-like_N"/>
</dbReference>
<organism evidence="4 5">
    <name type="scientific">Polyrhizophydium stewartii</name>
    <dbReference type="NCBI Taxonomy" id="2732419"/>
    <lineage>
        <taxon>Eukaryota</taxon>
        <taxon>Fungi</taxon>
        <taxon>Fungi incertae sedis</taxon>
        <taxon>Chytridiomycota</taxon>
        <taxon>Chytridiomycota incertae sedis</taxon>
        <taxon>Chytridiomycetes</taxon>
        <taxon>Rhizophydiales</taxon>
        <taxon>Rhizophydiales incertae sedis</taxon>
        <taxon>Polyrhizophydium</taxon>
    </lineage>
</organism>
<dbReference type="PANTHER" id="PTHR48106">
    <property type="entry name" value="QUINONE OXIDOREDUCTASE PIG3-RELATED"/>
    <property type="match status" value="1"/>
</dbReference>
<evidence type="ECO:0000259" key="3">
    <source>
        <dbReference type="SMART" id="SM00829"/>
    </source>
</evidence>
<dbReference type="Pfam" id="PF00107">
    <property type="entry name" value="ADH_zinc_N"/>
    <property type="match status" value="1"/>
</dbReference>
<accession>A0ABR4N8P5</accession>
<dbReference type="Gene3D" id="3.90.180.10">
    <property type="entry name" value="Medium-chain alcohol dehydrogenases, catalytic domain"/>
    <property type="match status" value="1"/>
</dbReference>
<dbReference type="Gene3D" id="3.40.50.720">
    <property type="entry name" value="NAD(P)-binding Rossmann-like Domain"/>
    <property type="match status" value="1"/>
</dbReference>
<feature type="domain" description="Enoyl reductase (ER)" evidence="3">
    <location>
        <begin position="12"/>
        <end position="335"/>
    </location>
</feature>
<evidence type="ECO:0000313" key="4">
    <source>
        <dbReference type="EMBL" id="KAL2915907.1"/>
    </source>
</evidence>
<evidence type="ECO:0000256" key="2">
    <source>
        <dbReference type="ARBA" id="ARBA00023002"/>
    </source>
</evidence>